<dbReference type="AlphaFoldDB" id="A0A317UUI1"/>
<comment type="subcellular location">
    <subcellularLocation>
        <location evidence="1">Membrane</location>
        <topology evidence="1">Multi-pass membrane protein</topology>
    </subcellularLocation>
</comment>
<evidence type="ECO:0000256" key="5">
    <source>
        <dbReference type="ARBA" id="ARBA00023136"/>
    </source>
</evidence>
<dbReference type="RefSeq" id="XP_025394331.1">
    <property type="nucleotide sequence ID" value="XM_025548412.1"/>
</dbReference>
<proteinExistence type="inferred from homology"/>
<accession>A0A317UUI1</accession>
<keyword evidence="5 6" id="KW-0472">Membrane</keyword>
<dbReference type="Proteomes" id="UP000247233">
    <property type="component" value="Unassembled WGS sequence"/>
</dbReference>
<dbReference type="InterPro" id="IPR045231">
    <property type="entry name" value="Yip1/4-like"/>
</dbReference>
<evidence type="ECO:0000256" key="2">
    <source>
        <dbReference type="ARBA" id="ARBA00010596"/>
    </source>
</evidence>
<organism evidence="8 9">
    <name type="scientific">Aspergillus heteromorphus CBS 117.55</name>
    <dbReference type="NCBI Taxonomy" id="1448321"/>
    <lineage>
        <taxon>Eukaryota</taxon>
        <taxon>Fungi</taxon>
        <taxon>Dikarya</taxon>
        <taxon>Ascomycota</taxon>
        <taxon>Pezizomycotina</taxon>
        <taxon>Eurotiomycetes</taxon>
        <taxon>Eurotiomycetidae</taxon>
        <taxon>Eurotiales</taxon>
        <taxon>Aspergillaceae</taxon>
        <taxon>Aspergillus</taxon>
        <taxon>Aspergillus subgen. Circumdati</taxon>
    </lineage>
</organism>
<dbReference type="FunFam" id="2.40.160.50:FF:000008">
    <property type="entry name" value="Mitochondrial outer membrane beta-barrel protein Tob55"/>
    <property type="match status" value="1"/>
</dbReference>
<gene>
    <name evidence="8" type="ORF">BO70DRAFT_433497</name>
</gene>
<dbReference type="STRING" id="1448321.A0A317UUI1"/>
<keyword evidence="4 6" id="KW-1133">Transmembrane helix</keyword>
<feature type="transmembrane region" description="Helical" evidence="6">
    <location>
        <begin position="767"/>
        <end position="785"/>
    </location>
</feature>
<dbReference type="OrthoDB" id="1724197at2759"/>
<dbReference type="Gene3D" id="2.40.160.50">
    <property type="entry name" value="membrane protein fhac: a member of the omp85/tpsb transporter family"/>
    <property type="match status" value="1"/>
</dbReference>
<keyword evidence="9" id="KW-1185">Reference proteome</keyword>
<dbReference type="PANTHER" id="PTHR21236">
    <property type="entry name" value="GOLGI MEMBRANE PROTEIN YIP1"/>
    <property type="match status" value="1"/>
</dbReference>
<reference evidence="8 9" key="1">
    <citation type="submission" date="2016-12" db="EMBL/GenBank/DDBJ databases">
        <title>The genomes of Aspergillus section Nigri reveals drivers in fungal speciation.</title>
        <authorList>
            <consortium name="DOE Joint Genome Institute"/>
            <person name="Vesth T.C."/>
            <person name="Nybo J."/>
            <person name="Theobald S."/>
            <person name="Brandl J."/>
            <person name="Frisvad J.C."/>
            <person name="Nielsen K.F."/>
            <person name="Lyhne E.K."/>
            <person name="Kogle M.E."/>
            <person name="Kuo A."/>
            <person name="Riley R."/>
            <person name="Clum A."/>
            <person name="Nolan M."/>
            <person name="Lipzen A."/>
            <person name="Salamov A."/>
            <person name="Henrissat B."/>
            <person name="Wiebenga A."/>
            <person name="De Vries R.P."/>
            <person name="Grigoriev I.V."/>
            <person name="Mortensen U.H."/>
            <person name="Andersen M.R."/>
            <person name="Baker S.E."/>
        </authorList>
    </citation>
    <scope>NUCLEOTIDE SEQUENCE [LARGE SCALE GENOMIC DNA]</scope>
    <source>
        <strain evidence="8 9">CBS 117.55</strain>
    </source>
</reference>
<feature type="transmembrane region" description="Helical" evidence="6">
    <location>
        <begin position="711"/>
        <end position="729"/>
    </location>
</feature>
<dbReference type="EMBL" id="MSFL01000056">
    <property type="protein sequence ID" value="PWY64738.1"/>
    <property type="molecule type" value="Genomic_DNA"/>
</dbReference>
<evidence type="ECO:0000256" key="4">
    <source>
        <dbReference type="ARBA" id="ARBA00022989"/>
    </source>
</evidence>
<evidence type="ECO:0000313" key="9">
    <source>
        <dbReference type="Proteomes" id="UP000247233"/>
    </source>
</evidence>
<dbReference type="GO" id="GO:0019867">
    <property type="term" value="C:outer membrane"/>
    <property type="evidence" value="ECO:0007669"/>
    <property type="project" value="InterPro"/>
</dbReference>
<dbReference type="GeneID" id="37070649"/>
<name>A0A317UUI1_9EURO</name>
<sequence length="800" mass="85868">MSSPLSADDEDIFERLQQRADPNVLEEQQQAVYERTTAIYQKAQTRLVELIDQNSTLPCVISSVQVTGASHTRRGFLERVLDPLLSSNQNRPYTLSEALREISARADKLNRFDIFHQPVSVFLDQSPEADALSGIPNINVHLAVKEQSRVLLKTGTDLGNTEGSAYGNLLWRNVFGGAENLNLNASMGTRTRSAYQATFETPILSDPDFRLELGGLASATQKSWASHEEVLKGGWSKLRWASPSGHRHELGYSGFWRQMTGLSEKASPSVRADAGDSVKSSIFHSWSTDRRNSPLLPSRGYYARAFNEVAGWGPLKGDVSFWKSEIETQGAIPIPIPGIEGDSGISLTTGLRAGLLYPLGLDSALRPQLSRTNDRFLLGGPTDVRGFRLCGLGPHDGGDAIGGDVYAAGSANLLLPLPRVGAEKPLRLQAFVNGGRLLPLRTREKNTPTSDTEVKDAMISTVSELANGLPSIAAGVGLVPLAAMAQYYSQQRPYEVQPSAQNLQFYPSSYTTVSGHTTPSQASYGGFGAPPNPAAQTYPVGGVGGGYGGFGSPTAGVSGRMGEQGGLRTGWLAAFGTEGYEGEPPLLEELGVNFEHIRTKTLTVLNPFARIDQHLMDDSDLYGALLYIVLYGTFLLLSGKVFYGYIYGVAVFGTVALHLILSLMSPALDTVAVPNVVDPANYSTHHKPSISDTSAAGHFSATLTFPRSASVLGYCFLPLVLTNLVGILIPMDTMFGYLLTTAAVGWCTYSSSGMFCAVARMRGMRGLVAYPLALFYVVFGIMGIFSSRGSGTLAAKTGTA</sequence>
<evidence type="ECO:0000256" key="6">
    <source>
        <dbReference type="SAM" id="Phobius"/>
    </source>
</evidence>
<keyword evidence="3 6" id="KW-0812">Transmembrane</keyword>
<feature type="transmembrane region" description="Helical" evidence="6">
    <location>
        <begin position="735"/>
        <end position="755"/>
    </location>
</feature>
<dbReference type="PANTHER" id="PTHR21236:SF2">
    <property type="entry name" value="PROTEIN YIPF"/>
    <property type="match status" value="1"/>
</dbReference>
<protein>
    <submittedName>
        <fullName evidence="8">Yip1-domain-containing protein</fullName>
    </submittedName>
</protein>
<dbReference type="InterPro" id="IPR000184">
    <property type="entry name" value="Bac_surfAg_D15"/>
</dbReference>
<comment type="similarity">
    <text evidence="2">Belongs to the YIP1 family.</text>
</comment>
<feature type="transmembrane region" description="Helical" evidence="6">
    <location>
        <begin position="645"/>
        <end position="664"/>
    </location>
</feature>
<evidence type="ECO:0000256" key="3">
    <source>
        <dbReference type="ARBA" id="ARBA00022692"/>
    </source>
</evidence>
<evidence type="ECO:0000259" key="7">
    <source>
        <dbReference type="Pfam" id="PF01103"/>
    </source>
</evidence>
<dbReference type="VEuPathDB" id="FungiDB:BO70DRAFT_433497"/>
<dbReference type="Pfam" id="PF01103">
    <property type="entry name" value="Omp85"/>
    <property type="match status" value="1"/>
</dbReference>
<feature type="domain" description="Bacterial surface antigen (D15)" evidence="7">
    <location>
        <begin position="173"/>
        <end position="478"/>
    </location>
</feature>
<dbReference type="GO" id="GO:0005802">
    <property type="term" value="C:trans-Golgi network"/>
    <property type="evidence" value="ECO:0007669"/>
    <property type="project" value="TreeGrafter"/>
</dbReference>
<comment type="caution">
    <text evidence="8">The sequence shown here is derived from an EMBL/GenBank/DDBJ whole genome shotgun (WGS) entry which is preliminary data.</text>
</comment>
<evidence type="ECO:0000313" key="8">
    <source>
        <dbReference type="EMBL" id="PWY64738.1"/>
    </source>
</evidence>
<dbReference type="GO" id="GO:0048280">
    <property type="term" value="P:vesicle fusion with Golgi apparatus"/>
    <property type="evidence" value="ECO:0007669"/>
    <property type="project" value="TreeGrafter"/>
</dbReference>
<dbReference type="GO" id="GO:0006888">
    <property type="term" value="P:endoplasmic reticulum to Golgi vesicle-mediated transport"/>
    <property type="evidence" value="ECO:0007669"/>
    <property type="project" value="InterPro"/>
</dbReference>
<evidence type="ECO:0000256" key="1">
    <source>
        <dbReference type="ARBA" id="ARBA00004141"/>
    </source>
</evidence>